<dbReference type="AlphaFoldDB" id="A0ABD0UKC8"/>
<reference evidence="7 8" key="1">
    <citation type="journal article" date="2024" name="Plant Biotechnol. J.">
        <title>Dendrobium thyrsiflorum genome and its molecular insights into genes involved in important horticultural traits.</title>
        <authorList>
            <person name="Chen B."/>
            <person name="Wang J.Y."/>
            <person name="Zheng P.J."/>
            <person name="Li K.L."/>
            <person name="Liang Y.M."/>
            <person name="Chen X.F."/>
            <person name="Zhang C."/>
            <person name="Zhao X."/>
            <person name="He X."/>
            <person name="Zhang G.Q."/>
            <person name="Liu Z.J."/>
            <person name="Xu Q."/>
        </authorList>
    </citation>
    <scope>NUCLEOTIDE SEQUENCE [LARGE SCALE GENOMIC DNA]</scope>
    <source>
        <strain evidence="7">GZMU011</strain>
    </source>
</reference>
<evidence type="ECO:0000259" key="6">
    <source>
        <dbReference type="PROSITE" id="PS50808"/>
    </source>
</evidence>
<proteinExistence type="predicted"/>
<accession>A0ABD0UKC8</accession>
<evidence type="ECO:0000256" key="2">
    <source>
        <dbReference type="ARBA" id="ARBA00022771"/>
    </source>
</evidence>
<name>A0ABD0UKC8_DENTH</name>
<organism evidence="7 8">
    <name type="scientific">Dendrobium thyrsiflorum</name>
    <name type="common">Pinecone-like raceme dendrobium</name>
    <name type="synonym">Orchid</name>
    <dbReference type="NCBI Taxonomy" id="117978"/>
    <lineage>
        <taxon>Eukaryota</taxon>
        <taxon>Viridiplantae</taxon>
        <taxon>Streptophyta</taxon>
        <taxon>Embryophyta</taxon>
        <taxon>Tracheophyta</taxon>
        <taxon>Spermatophyta</taxon>
        <taxon>Magnoliopsida</taxon>
        <taxon>Liliopsida</taxon>
        <taxon>Asparagales</taxon>
        <taxon>Orchidaceae</taxon>
        <taxon>Epidendroideae</taxon>
        <taxon>Malaxideae</taxon>
        <taxon>Dendrobiinae</taxon>
        <taxon>Dendrobium</taxon>
    </lineage>
</organism>
<feature type="domain" description="BED-type" evidence="6">
    <location>
        <begin position="123"/>
        <end position="184"/>
    </location>
</feature>
<dbReference type="PROSITE" id="PS50808">
    <property type="entry name" value="ZF_BED"/>
    <property type="match status" value="1"/>
</dbReference>
<comment type="caution">
    <text evidence="7">The sequence shown here is derived from an EMBL/GenBank/DDBJ whole genome shotgun (WGS) entry which is preliminary data.</text>
</comment>
<dbReference type="Proteomes" id="UP001552299">
    <property type="component" value="Unassembled WGS sequence"/>
</dbReference>
<dbReference type="PANTHER" id="PTHR46951">
    <property type="entry name" value="BED-TYPE DOMAIN-CONTAINING PROTEIN"/>
    <property type="match status" value="1"/>
</dbReference>
<feature type="compositionally biased region" description="Basic and acidic residues" evidence="5">
    <location>
        <begin position="93"/>
        <end position="104"/>
    </location>
</feature>
<evidence type="ECO:0000256" key="4">
    <source>
        <dbReference type="PROSITE-ProRule" id="PRU00027"/>
    </source>
</evidence>
<evidence type="ECO:0000256" key="1">
    <source>
        <dbReference type="ARBA" id="ARBA00022723"/>
    </source>
</evidence>
<keyword evidence="1" id="KW-0479">Metal-binding</keyword>
<feature type="compositionally biased region" description="Basic and acidic residues" evidence="5">
    <location>
        <begin position="72"/>
        <end position="85"/>
    </location>
</feature>
<keyword evidence="3" id="KW-0862">Zinc</keyword>
<feature type="region of interest" description="Disordered" evidence="5">
    <location>
        <begin position="34"/>
        <end position="106"/>
    </location>
</feature>
<protein>
    <recommendedName>
        <fullName evidence="6">BED-type domain-containing protein</fullName>
    </recommendedName>
</protein>
<dbReference type="EMBL" id="JANQDX010000015">
    <property type="protein sequence ID" value="KAL0910811.1"/>
    <property type="molecule type" value="Genomic_DNA"/>
</dbReference>
<evidence type="ECO:0000313" key="7">
    <source>
        <dbReference type="EMBL" id="KAL0910811.1"/>
    </source>
</evidence>
<feature type="region of interest" description="Disordered" evidence="5">
    <location>
        <begin position="1"/>
        <end position="20"/>
    </location>
</feature>
<sequence length="186" mass="20535">MQRLKLSDDHTEISGQDHHPSDFIINLMEIKDHDKSSKRKAVKQENLKQLLHSRRASVGSSTGEAGRRCGKTVREARSSKGEVGRRSRKRVRDARSSASEEGRSCSRAGLALRTQARQAAGAGNGDPSWKYSVQVDIGGAEKTYVYLKCNFCDKVMKGGVTRMKEHLSGSHKNVAPCTNVPDKVKE</sequence>
<evidence type="ECO:0000313" key="8">
    <source>
        <dbReference type="Proteomes" id="UP001552299"/>
    </source>
</evidence>
<evidence type="ECO:0000256" key="3">
    <source>
        <dbReference type="ARBA" id="ARBA00022833"/>
    </source>
</evidence>
<dbReference type="GO" id="GO:0008270">
    <property type="term" value="F:zinc ion binding"/>
    <property type="evidence" value="ECO:0007669"/>
    <property type="project" value="UniProtKB-KW"/>
</dbReference>
<gene>
    <name evidence="7" type="ORF">M5K25_018900</name>
</gene>
<keyword evidence="8" id="KW-1185">Reference proteome</keyword>
<dbReference type="PANTHER" id="PTHR46951:SF2">
    <property type="entry name" value="BED-TYPE DOMAIN-CONTAINING PROTEIN"/>
    <property type="match status" value="1"/>
</dbReference>
<keyword evidence="2 4" id="KW-0863">Zinc-finger</keyword>
<dbReference type="InterPro" id="IPR003656">
    <property type="entry name" value="Znf_BED"/>
</dbReference>
<evidence type="ECO:0000256" key="5">
    <source>
        <dbReference type="SAM" id="MobiDB-lite"/>
    </source>
</evidence>
<feature type="region of interest" description="Disordered" evidence="5">
    <location>
        <begin position="167"/>
        <end position="186"/>
    </location>
</feature>